<dbReference type="EMBL" id="JAPDRQ010000010">
    <property type="protein sequence ID" value="KAJ9663208.1"/>
    <property type="molecule type" value="Genomic_DNA"/>
</dbReference>
<evidence type="ECO:0000313" key="1">
    <source>
        <dbReference type="EMBL" id="KAJ9663208.1"/>
    </source>
</evidence>
<comment type="caution">
    <text evidence="1">The sequence shown here is derived from an EMBL/GenBank/DDBJ whole genome shotgun (WGS) entry which is preliminary data.</text>
</comment>
<reference evidence="1" key="1">
    <citation type="submission" date="2022-10" db="EMBL/GenBank/DDBJ databases">
        <title>Culturing micro-colonial fungi from biological soil crusts in the Mojave desert and describing Neophaeococcomyces mojavensis, and introducing the new genera and species Taxawa tesnikishii.</title>
        <authorList>
            <person name="Kurbessoian T."/>
            <person name="Stajich J.E."/>
        </authorList>
    </citation>
    <scope>NUCLEOTIDE SEQUENCE</scope>
    <source>
        <strain evidence="1">JES_112</strain>
    </source>
</reference>
<proteinExistence type="predicted"/>
<evidence type="ECO:0000313" key="2">
    <source>
        <dbReference type="Proteomes" id="UP001172386"/>
    </source>
</evidence>
<dbReference type="Proteomes" id="UP001172386">
    <property type="component" value="Unassembled WGS sequence"/>
</dbReference>
<name>A0ACC3AIG3_9EURO</name>
<sequence>MLAWILLLAASCTAQTVTLPGGTLQGGKCTTSNASYFYSVPYAQPPTGELRFAPPQPYKGSLGQATTPSPSCPQFGLEFIEAGASEDCLYLDIWAPPNANNLPVKVWVFGGGNTAGSISDPTYNGCNLATDSIVVSINYRLGPLGFLALDSFGIGGNFGTQDQLLGLNWIQNNIRAFGGDPSQVVLFGQSAGAVDTYVIGSLPQAPSLINAGISQSGGGRALPSRTAENAFGARYAAGLNCSNVACLRSLSLSQLNITLPRATGPTYNPNNVGSFGPYIDGNVIPANPADVGVQVPFIYGSTTQEGTLLILSLPGVTSPAVITPAYYNAYLQSTFGPAASLVASRYPLAAFNNTPYPAFYAMTQVMTDANFLCSSYQGLMRATQKGIPVWAYKWAQAPTCPWYSVIPPFALPIFGAAHTAEIPYVFANVNNNPPPNGNCNFTSAEQQLSTEFVRFWTSMAAAGNPGSQWPRFATETSQGLNVLNGSASATPGVVDYSICAFWNQVNATVYQNSSTSTNPTTGPSGSSSTGPPLATFTGGAALGTVKLSVVAVIVAFLGICFVLI</sequence>
<accession>A0ACC3AIG3</accession>
<gene>
    <name evidence="1" type="ORF">H2198_000969</name>
</gene>
<keyword evidence="2" id="KW-1185">Reference proteome</keyword>
<protein>
    <submittedName>
        <fullName evidence="1">Uncharacterized protein</fullName>
    </submittedName>
</protein>
<organism evidence="1 2">
    <name type="scientific">Neophaeococcomyces mojaviensis</name>
    <dbReference type="NCBI Taxonomy" id="3383035"/>
    <lineage>
        <taxon>Eukaryota</taxon>
        <taxon>Fungi</taxon>
        <taxon>Dikarya</taxon>
        <taxon>Ascomycota</taxon>
        <taxon>Pezizomycotina</taxon>
        <taxon>Eurotiomycetes</taxon>
        <taxon>Chaetothyriomycetidae</taxon>
        <taxon>Chaetothyriales</taxon>
        <taxon>Chaetothyriales incertae sedis</taxon>
        <taxon>Neophaeococcomyces</taxon>
    </lineage>
</organism>